<dbReference type="PIRSF" id="PIRSF036461">
    <property type="entry name" value="Chmtx_methlestr"/>
    <property type="match status" value="1"/>
</dbReference>
<feature type="active site" evidence="4">
    <location>
        <position position="39"/>
    </location>
</feature>
<evidence type="ECO:0000256" key="2">
    <source>
        <dbReference type="ARBA" id="ARBA00039140"/>
    </source>
</evidence>
<dbReference type="InterPro" id="IPR011247">
    <property type="entry name" value="Chemotax_prot-Glu_Me-esterase"/>
</dbReference>
<evidence type="ECO:0000256" key="4">
    <source>
        <dbReference type="PROSITE-ProRule" id="PRU00050"/>
    </source>
</evidence>
<dbReference type="RefSeq" id="WP_173949397.1">
    <property type="nucleotide sequence ID" value="NZ_CP102845.1"/>
</dbReference>
<dbReference type="EMBL" id="CP102845">
    <property type="protein sequence ID" value="UVF19360.1"/>
    <property type="molecule type" value="Genomic_DNA"/>
</dbReference>
<evidence type="ECO:0000259" key="5">
    <source>
        <dbReference type="PROSITE" id="PS50122"/>
    </source>
</evidence>
<keyword evidence="1 4" id="KW-0378">Hydrolase</keyword>
<dbReference type="Pfam" id="PF01339">
    <property type="entry name" value="CheB_methylest"/>
    <property type="match status" value="1"/>
</dbReference>
<dbReference type="CDD" id="cd16433">
    <property type="entry name" value="CheB"/>
    <property type="match status" value="1"/>
</dbReference>
<keyword evidence="4" id="KW-0145">Chemotaxis</keyword>
<gene>
    <name evidence="6" type="ORF">HPT29_023545</name>
</gene>
<dbReference type="Proteomes" id="UP001017257">
    <property type="component" value="Chromosome"/>
</dbReference>
<comment type="catalytic activity">
    <reaction evidence="3">
        <text>[protein]-L-glutamate 5-O-methyl ester + H2O = L-glutamyl-[protein] + methanol + H(+)</text>
        <dbReference type="Rhea" id="RHEA:23236"/>
        <dbReference type="Rhea" id="RHEA-COMP:10208"/>
        <dbReference type="Rhea" id="RHEA-COMP:10311"/>
        <dbReference type="ChEBI" id="CHEBI:15377"/>
        <dbReference type="ChEBI" id="CHEBI:15378"/>
        <dbReference type="ChEBI" id="CHEBI:17790"/>
        <dbReference type="ChEBI" id="CHEBI:29973"/>
        <dbReference type="ChEBI" id="CHEBI:82795"/>
        <dbReference type="EC" id="3.1.1.61"/>
    </reaction>
</comment>
<dbReference type="Gene3D" id="3.40.50.180">
    <property type="entry name" value="Methylesterase CheB, C-terminal domain"/>
    <property type="match status" value="1"/>
</dbReference>
<keyword evidence="7" id="KW-1185">Reference proteome</keyword>
<evidence type="ECO:0000256" key="1">
    <source>
        <dbReference type="ARBA" id="ARBA00022801"/>
    </source>
</evidence>
<name>A0ABY5RQ36_9HYPH</name>
<dbReference type="InterPro" id="IPR035909">
    <property type="entry name" value="CheB_C"/>
</dbReference>
<dbReference type="PROSITE" id="PS50122">
    <property type="entry name" value="CHEB"/>
    <property type="match status" value="1"/>
</dbReference>
<organism evidence="6 7">
    <name type="scientific">Microvirga terrae</name>
    <dbReference type="NCBI Taxonomy" id="2740529"/>
    <lineage>
        <taxon>Bacteria</taxon>
        <taxon>Pseudomonadati</taxon>
        <taxon>Pseudomonadota</taxon>
        <taxon>Alphaproteobacteria</taxon>
        <taxon>Hyphomicrobiales</taxon>
        <taxon>Methylobacteriaceae</taxon>
        <taxon>Microvirga</taxon>
    </lineage>
</organism>
<dbReference type="PANTHER" id="PTHR42872:SF6">
    <property type="entry name" value="PROTEIN-GLUTAMATE METHYLESTERASE_PROTEIN-GLUTAMINE GLUTAMINASE"/>
    <property type="match status" value="1"/>
</dbReference>
<dbReference type="SUPFAM" id="SSF52738">
    <property type="entry name" value="Methylesterase CheB, C-terminal domain"/>
    <property type="match status" value="1"/>
</dbReference>
<proteinExistence type="predicted"/>
<feature type="domain" description="CheB-type methylesterase" evidence="5">
    <location>
        <begin position="1"/>
        <end position="189"/>
    </location>
</feature>
<reference evidence="6" key="1">
    <citation type="submission" date="2022-08" db="EMBL/GenBank/DDBJ databases">
        <title>Microvirga terrae sp. nov., isolated from soil.</title>
        <authorList>
            <person name="Kim K.H."/>
            <person name="Seo Y.L."/>
            <person name="Kim J.M."/>
            <person name="Lee J.K."/>
            <person name="Han D.M."/>
            <person name="Jeon C.O."/>
        </authorList>
    </citation>
    <scope>NUCLEOTIDE SEQUENCE</scope>
    <source>
        <strain evidence="6">R24</strain>
    </source>
</reference>
<accession>A0ABY5RQ36</accession>
<dbReference type="EC" id="3.1.1.61" evidence="2"/>
<evidence type="ECO:0000256" key="3">
    <source>
        <dbReference type="ARBA" id="ARBA00048267"/>
    </source>
</evidence>
<dbReference type="PANTHER" id="PTHR42872">
    <property type="entry name" value="PROTEIN-GLUTAMATE METHYLESTERASE/PROTEIN-GLUTAMINE GLUTAMINASE"/>
    <property type="match status" value="1"/>
</dbReference>
<evidence type="ECO:0000313" key="7">
    <source>
        <dbReference type="Proteomes" id="UP001017257"/>
    </source>
</evidence>
<sequence>MSNRDIIVIGGSSGATAPLKTILGALSPDLPAAVFIVLHIPARSIGILSTVASAAGPLPVHAAADGMPITSGHVYLAVPDHHLILTKGCIKLGRGPRENLARPAIDPLFRSAAAAYGSRVIGIILSGLLNDGASGLEAVKRCGGVAIVQDPTEAIAEEMPRSALEATSVDLSVPSIRIGDVLSDLVREPAGPSLPVPPDIRLEVDIAAGERVDSEVIGKFADPAALTCPSCGGVLSKVRGGKPLRFRCQVGHGFTADLVAKEQENAVDEALRVALRIIEERAELVARMAEDGRRSGRKAVAEMYDERALEYRGYADTLRQAVLQSMTPLAPRVDEGGQDNQE</sequence>
<evidence type="ECO:0000313" key="6">
    <source>
        <dbReference type="EMBL" id="UVF19360.1"/>
    </source>
</evidence>
<feature type="active site" evidence="4">
    <location>
        <position position="12"/>
    </location>
</feature>
<dbReference type="InterPro" id="IPR000673">
    <property type="entry name" value="Sig_transdc_resp-reg_Me-estase"/>
</dbReference>
<feature type="active site" evidence="4">
    <location>
        <position position="131"/>
    </location>
</feature>
<protein>
    <recommendedName>
        <fullName evidence="2">protein-glutamate methylesterase</fullName>
        <ecNumber evidence="2">3.1.1.61</ecNumber>
    </recommendedName>
</protein>